<dbReference type="Gene3D" id="1.10.472.60">
    <property type="entry name" value="putative protein disulfide isomerase domain"/>
    <property type="match status" value="1"/>
</dbReference>
<accession>E3BJR5</accession>
<sequence length="218" mass="25485">MNNQKVLPSSATKLFYVYDPMCSWCWGFKPIWQQIKQIFEGRIEIQLILGGLAPDNDQPLSEEMKTHLKADWRKVEWQLGTEFNHNFWEENTPYYSTYPSCRAVLAARKQNAELQMLAAIQNAFYIEARNPSRCEVLVELAEEIGLDVERFEDEYYSEALNKELFNEFDFACKLGGYQFPSLFIGNEEQTVEVKVDYQSPQKTIAQIEQLNRKSTGYM</sequence>
<dbReference type="InterPro" id="IPR036249">
    <property type="entry name" value="Thioredoxin-like_sf"/>
</dbReference>
<gene>
    <name evidence="1" type="ORF">VIBC2010_07689</name>
</gene>
<comment type="caution">
    <text evidence="1">The sequence shown here is derived from an EMBL/GenBank/DDBJ whole genome shotgun (WGS) entry which is preliminary data.</text>
</comment>
<dbReference type="OrthoDB" id="9813770at2"/>
<evidence type="ECO:0008006" key="3">
    <source>
        <dbReference type="Google" id="ProtNLM"/>
    </source>
</evidence>
<dbReference type="PANTHER" id="PTHR13887">
    <property type="entry name" value="GLUTATHIONE S-TRANSFERASE KAPPA"/>
    <property type="match status" value="1"/>
</dbReference>
<dbReference type="Pfam" id="PF13743">
    <property type="entry name" value="Thioredoxin_5"/>
    <property type="match status" value="1"/>
</dbReference>
<dbReference type="Proteomes" id="UP000002943">
    <property type="component" value="Unassembled WGS sequence"/>
</dbReference>
<keyword evidence="2" id="KW-1185">Reference proteome</keyword>
<dbReference type="CDD" id="cd03025">
    <property type="entry name" value="DsbA_FrnE_like"/>
    <property type="match status" value="1"/>
</dbReference>
<dbReference type="PANTHER" id="PTHR13887:SF54">
    <property type="entry name" value="DSBA FAMILY PROTEIN"/>
    <property type="match status" value="1"/>
</dbReference>
<dbReference type="EMBL" id="AEIU01000069">
    <property type="protein sequence ID" value="EFP96834.1"/>
    <property type="molecule type" value="Genomic_DNA"/>
</dbReference>
<dbReference type="SUPFAM" id="SSF52833">
    <property type="entry name" value="Thioredoxin-like"/>
    <property type="match status" value="1"/>
</dbReference>
<dbReference type="STRING" id="796620.VIBC2010_07689"/>
<dbReference type="RefSeq" id="WP_009601268.1">
    <property type="nucleotide sequence ID" value="NZ_AEIU01000069.1"/>
</dbReference>
<protein>
    <recommendedName>
        <fullName evidence="3">DSBA-like thioredoxin domain-containing protein</fullName>
    </recommendedName>
</protein>
<reference evidence="1 2" key="1">
    <citation type="journal article" date="2012" name="Int. J. Syst. Evol. Microbiol.">
        <title>Vibrio caribbeanicus sp. nov., isolated from the marine sponge Scleritoderma cyanea.</title>
        <authorList>
            <person name="Hoffmann M."/>
            <person name="Monday S.R."/>
            <person name="Allard M.W."/>
            <person name="Strain E.A."/>
            <person name="Whittaker P."/>
            <person name="Naum M."/>
            <person name="McCarthy P.J."/>
            <person name="Lopez J.V."/>
            <person name="Fischer M."/>
            <person name="Brown E.W."/>
        </authorList>
    </citation>
    <scope>NUCLEOTIDE SEQUENCE [LARGE SCALE GENOMIC DNA]</scope>
    <source>
        <strain evidence="1 2">ATCC BAA-2122</strain>
    </source>
</reference>
<dbReference type="eggNOG" id="COG3531">
    <property type="taxonomic scope" value="Bacteria"/>
</dbReference>
<evidence type="ECO:0000313" key="1">
    <source>
        <dbReference type="EMBL" id="EFP96834.1"/>
    </source>
</evidence>
<dbReference type="Gene3D" id="3.40.30.10">
    <property type="entry name" value="Glutaredoxin"/>
    <property type="match status" value="1"/>
</dbReference>
<name>E3BJR5_9VIBR</name>
<organism evidence="1 2">
    <name type="scientific">Vibrio caribbeanicus ATCC BAA-2122</name>
    <dbReference type="NCBI Taxonomy" id="796620"/>
    <lineage>
        <taxon>Bacteria</taxon>
        <taxon>Pseudomonadati</taxon>
        <taxon>Pseudomonadota</taxon>
        <taxon>Gammaproteobacteria</taxon>
        <taxon>Vibrionales</taxon>
        <taxon>Vibrionaceae</taxon>
        <taxon>Vibrio</taxon>
    </lineage>
</organism>
<evidence type="ECO:0000313" key="2">
    <source>
        <dbReference type="Proteomes" id="UP000002943"/>
    </source>
</evidence>
<proteinExistence type="predicted"/>
<dbReference type="AlphaFoldDB" id="E3BJR5"/>